<dbReference type="AlphaFoldDB" id="A0A8S9UKL9"/>
<gene>
    <name evidence="1" type="ORF">GN958_ATG11455</name>
</gene>
<evidence type="ECO:0000313" key="1">
    <source>
        <dbReference type="EMBL" id="KAF4139554.1"/>
    </source>
</evidence>
<reference evidence="1" key="1">
    <citation type="submission" date="2020-03" db="EMBL/GenBank/DDBJ databases">
        <title>Hybrid Assembly of Korean Phytophthora infestans isolates.</title>
        <authorList>
            <person name="Prokchorchik M."/>
            <person name="Lee Y."/>
            <person name="Seo J."/>
            <person name="Cho J.-H."/>
            <person name="Park Y.-E."/>
            <person name="Jang D.-C."/>
            <person name="Im J.-S."/>
            <person name="Choi J.-G."/>
            <person name="Park H.-J."/>
            <person name="Lee G.-B."/>
            <person name="Lee Y.-G."/>
            <person name="Hong S.-Y."/>
            <person name="Cho K."/>
            <person name="Sohn K.H."/>
        </authorList>
    </citation>
    <scope>NUCLEOTIDE SEQUENCE</scope>
    <source>
        <strain evidence="1">KR_2_A2</strain>
    </source>
</reference>
<evidence type="ECO:0000313" key="2">
    <source>
        <dbReference type="Proteomes" id="UP000704712"/>
    </source>
</evidence>
<dbReference type="Proteomes" id="UP000704712">
    <property type="component" value="Unassembled WGS sequence"/>
</dbReference>
<sequence length="166" mass="18967">MLSIESIITYRDFKTLCITFAKAAKLCVMDASIRALRSSMIQTSGTRDRVPEALGAIFFRLKGKCKAKSNKKKRGLVELDGIQEWLIPPTDGAMAQVRGAYGVRRLLQRVVMGNRAHYLLDWELTLEPRENFSKELVTQFNRDRRDLVLRTFIDDEAVKDNIFPAT</sequence>
<accession>A0A8S9UKL9</accession>
<proteinExistence type="predicted"/>
<comment type="caution">
    <text evidence="1">The sequence shown here is derived from an EMBL/GenBank/DDBJ whole genome shotgun (WGS) entry which is preliminary data.</text>
</comment>
<protein>
    <submittedName>
        <fullName evidence="1">Uncharacterized protein</fullName>
    </submittedName>
</protein>
<organism evidence="1 2">
    <name type="scientific">Phytophthora infestans</name>
    <name type="common">Potato late blight agent</name>
    <name type="synonym">Botrytis infestans</name>
    <dbReference type="NCBI Taxonomy" id="4787"/>
    <lineage>
        <taxon>Eukaryota</taxon>
        <taxon>Sar</taxon>
        <taxon>Stramenopiles</taxon>
        <taxon>Oomycota</taxon>
        <taxon>Peronosporomycetes</taxon>
        <taxon>Peronosporales</taxon>
        <taxon>Peronosporaceae</taxon>
        <taxon>Phytophthora</taxon>
    </lineage>
</organism>
<dbReference type="EMBL" id="JAACNO010001556">
    <property type="protein sequence ID" value="KAF4139554.1"/>
    <property type="molecule type" value="Genomic_DNA"/>
</dbReference>
<name>A0A8S9UKL9_PHYIN</name>